<keyword evidence="11 16" id="KW-0010">Activator</keyword>
<dbReference type="InterPro" id="IPR001334">
    <property type="entry name" value="E6"/>
</dbReference>
<accession>J9R367</accession>
<evidence type="ECO:0000256" key="9">
    <source>
        <dbReference type="ARBA" id="ARBA00023015"/>
    </source>
</evidence>
<keyword evidence="19" id="KW-1185">Reference proteome</keyword>
<evidence type="ECO:0000256" key="5">
    <source>
        <dbReference type="ARBA" id="ARBA00022632"/>
    </source>
</evidence>
<evidence type="ECO:0000256" key="4">
    <source>
        <dbReference type="ARBA" id="ARBA00022581"/>
    </source>
</evidence>
<name>J9R367_9PAPI</name>
<evidence type="ECO:0000256" key="15">
    <source>
        <dbReference type="ARBA" id="ARBA00023323"/>
    </source>
</evidence>
<dbReference type="GO" id="GO:0006351">
    <property type="term" value="P:DNA-templated transcription"/>
    <property type="evidence" value="ECO:0007669"/>
    <property type="project" value="UniProtKB-UniRule"/>
</dbReference>
<dbReference type="Proteomes" id="UP000096427">
    <property type="component" value="Segment"/>
</dbReference>
<organism evidence="18 19">
    <name type="scientific">Miniopterus schreibersii papillomavirus 1</name>
    <dbReference type="NCBI Taxonomy" id="1195364"/>
    <lineage>
        <taxon>Viruses</taxon>
        <taxon>Monodnaviria</taxon>
        <taxon>Shotokuvirae</taxon>
        <taxon>Cossaviricota</taxon>
        <taxon>Papovaviricetes</taxon>
        <taxon>Zurhausenvirales</taxon>
        <taxon>Papillomaviridae</taxon>
        <taxon>Firstpapillomavirinae</taxon>
        <taxon>Dyotaupapillomavirus</taxon>
        <taxon>Dyotaupapillomavirus 1</taxon>
    </lineage>
</organism>
<dbReference type="GO" id="GO:0052170">
    <property type="term" value="P:symbiont-mediated suppression of host innate immune response"/>
    <property type="evidence" value="ECO:0007669"/>
    <property type="project" value="UniProtKB-KW"/>
</dbReference>
<evidence type="ECO:0000256" key="8">
    <source>
        <dbReference type="ARBA" id="ARBA00022833"/>
    </source>
</evidence>
<dbReference type="GO" id="GO:0008270">
    <property type="term" value="F:zinc ion binding"/>
    <property type="evidence" value="ECO:0007669"/>
    <property type="project" value="UniProtKB-KW"/>
</dbReference>
<dbReference type="HAMAP" id="MF_04006">
    <property type="entry name" value="HPV_E6"/>
    <property type="match status" value="1"/>
</dbReference>
<evidence type="ECO:0000256" key="11">
    <source>
        <dbReference type="ARBA" id="ARBA00023159"/>
    </source>
</evidence>
<evidence type="ECO:0000256" key="1">
    <source>
        <dbReference type="ARBA" id="ARBA00006346"/>
    </source>
</evidence>
<comment type="subunit">
    <text evidence="16">Forms homodimers. Interacts with ubiquitin-protein ligase UBE3A/E6-AP; this interaction stimulates UBE3A ubiquitin activity. Interacts with host BAK1.</text>
</comment>
<evidence type="ECO:0000256" key="16">
    <source>
        <dbReference type="HAMAP-Rule" id="MF_04006"/>
    </source>
</evidence>
<dbReference type="GO" id="GO:0039648">
    <property type="term" value="P:symbiont-mediated perturbation of host ubiquitin-like protein modification"/>
    <property type="evidence" value="ECO:0007669"/>
    <property type="project" value="UniProtKB-UniRule"/>
</dbReference>
<dbReference type="Pfam" id="PF00518">
    <property type="entry name" value="E6"/>
    <property type="match status" value="1"/>
</dbReference>
<comment type="caution">
    <text evidence="16">Lacks conserved residue(s) required for the propagation of feature annotation.</text>
</comment>
<keyword evidence="2 16" id="KW-0244">Early protein</keyword>
<dbReference type="GO" id="GO:0042025">
    <property type="term" value="C:host cell nucleus"/>
    <property type="evidence" value="ECO:0007669"/>
    <property type="project" value="UniProtKB-SubCell"/>
</dbReference>
<keyword evidence="10 16" id="KW-0238">DNA-binding</keyword>
<evidence type="ECO:0000256" key="12">
    <source>
        <dbReference type="ARBA" id="ARBA00023163"/>
    </source>
</evidence>
<dbReference type="GO" id="GO:0006355">
    <property type="term" value="P:regulation of DNA-templated transcription"/>
    <property type="evidence" value="ECO:0007669"/>
    <property type="project" value="UniProtKB-UniRule"/>
</dbReference>
<dbReference type="OrthoDB" id="27353at10239"/>
<evidence type="ECO:0000256" key="2">
    <source>
        <dbReference type="ARBA" id="ARBA00022518"/>
    </source>
</evidence>
<feature type="zinc finger region" evidence="16">
    <location>
        <begin position="25"/>
        <end position="61"/>
    </location>
</feature>
<dbReference type="SUPFAM" id="SSF161229">
    <property type="entry name" value="E6 C-terminal domain-like"/>
    <property type="match status" value="2"/>
</dbReference>
<dbReference type="GO" id="GO:0030430">
    <property type="term" value="C:host cell cytoplasm"/>
    <property type="evidence" value="ECO:0007669"/>
    <property type="project" value="UniProtKB-SubCell"/>
</dbReference>
<keyword evidence="4 16" id="KW-0945">Host-virus interaction</keyword>
<keyword evidence="9 16" id="KW-0805">Transcription regulation</keyword>
<evidence type="ECO:0000256" key="3">
    <source>
        <dbReference type="ARBA" id="ARBA00022562"/>
    </source>
</evidence>
<comment type="function">
    <text evidence="16">Plays a major role in the induction and maintenance of cellular transformation. E6 associates with host UBE3A/E6-AP ubiquitin-protein ligase and modulates its activity. Protects host keratinocytes from apoptosis by mediating the degradation of host BAK1. May also inhibit host immune response.</text>
</comment>
<keyword evidence="8 16" id="KW-0862">Zinc</keyword>
<keyword evidence="13 16" id="KW-1035">Host cytoplasm</keyword>
<keyword evidence="5 16" id="KW-1090">Inhibition of host innate immune response by virus</keyword>
<proteinExistence type="inferred from homology"/>
<evidence type="ECO:0000256" key="7">
    <source>
        <dbReference type="ARBA" id="ARBA00022771"/>
    </source>
</evidence>
<reference evidence="18 19" key="1">
    <citation type="journal article" date="2012" name="PLoS ONE">
        <title>Identification of a novel bat papillomavirus by metagenomics.</title>
        <authorList>
            <person name="Tse H."/>
            <person name="Tsang A.K."/>
            <person name="Tsoi H.W."/>
            <person name="Leung A.S."/>
            <person name="Ho C.C."/>
            <person name="Lau S.K."/>
            <person name="Woo P.C."/>
            <person name="Yuen K.Y."/>
        </authorList>
    </citation>
    <scope>NUCLEOTIDE SEQUENCE [LARGE SCALE GENOMIC DNA]</scope>
    <source>
        <strain evidence="18">TT20F</strain>
    </source>
</reference>
<dbReference type="RefSeq" id="YP_009507272.1">
    <property type="nucleotide sequence ID" value="NC_038519.1"/>
</dbReference>
<dbReference type="GO" id="GO:0003677">
    <property type="term" value="F:DNA binding"/>
    <property type="evidence" value="ECO:0007669"/>
    <property type="project" value="UniProtKB-UniRule"/>
</dbReference>
<dbReference type="InterPro" id="IPR038575">
    <property type="entry name" value="E6_sf"/>
</dbReference>
<dbReference type="GeneID" id="37618231"/>
<dbReference type="KEGG" id="vg:37618231"/>
<protein>
    <recommendedName>
        <fullName evidence="16 17">Protein E6</fullName>
    </recommendedName>
</protein>
<keyword evidence="15 16" id="KW-1119">Modulation of host cell apoptosis by virus</keyword>
<keyword evidence="12 16" id="KW-0804">Transcription</keyword>
<dbReference type="GO" id="GO:0039502">
    <property type="term" value="P:symbiont-mediated suppression of host type I interferon-mediated signaling pathway"/>
    <property type="evidence" value="ECO:0007669"/>
    <property type="project" value="UniProtKB-UniRule"/>
</dbReference>
<sequence length="141" mass="16477">MALPKTIPSLAALSNCSIPELEISCTFCGKDLKALEKILFHRYELCLKWTNGRALASCRRCLRISGRLEFTNYFQRNILAAEVRASTGASLRFQQIRCRGCLKPLSRQEKQRLERRREFFYVVRGYYRSLCTFCKLYYNAV</sequence>
<dbReference type="EMBL" id="JQ692938">
    <property type="protein sequence ID" value="AFR33943.1"/>
    <property type="molecule type" value="Genomic_DNA"/>
</dbReference>
<keyword evidence="14 16" id="KW-0899">Viral immunoevasion</keyword>
<evidence type="ECO:0000313" key="19">
    <source>
        <dbReference type="Proteomes" id="UP000096427"/>
    </source>
</evidence>
<evidence type="ECO:0000256" key="10">
    <source>
        <dbReference type="ARBA" id="ARBA00023125"/>
    </source>
</evidence>
<keyword evidence="3 16" id="KW-1048">Host nucleus</keyword>
<evidence type="ECO:0000256" key="14">
    <source>
        <dbReference type="ARBA" id="ARBA00023280"/>
    </source>
</evidence>
<evidence type="ECO:0000256" key="17">
    <source>
        <dbReference type="RuleBase" id="RU363123"/>
    </source>
</evidence>
<keyword evidence="6 16" id="KW-0479">Metal-binding</keyword>
<comment type="similarity">
    <text evidence="1 16 17">Belongs to the papillomaviridae E6 protein family.</text>
</comment>
<evidence type="ECO:0000313" key="18">
    <source>
        <dbReference type="EMBL" id="AFR33943.1"/>
    </source>
</evidence>
<keyword evidence="7 16" id="KW-0863">Zinc-finger</keyword>
<dbReference type="Gene3D" id="3.30.240.40">
    <property type="entry name" value="E6 early regulatory protein"/>
    <property type="match status" value="2"/>
</dbReference>
<evidence type="ECO:0000256" key="6">
    <source>
        <dbReference type="ARBA" id="ARBA00022723"/>
    </source>
</evidence>
<evidence type="ECO:0000256" key="13">
    <source>
        <dbReference type="ARBA" id="ARBA00023200"/>
    </source>
</evidence>
<feature type="zinc finger region" evidence="16">
    <location>
        <begin position="98"/>
        <end position="134"/>
    </location>
</feature>
<comment type="subcellular location">
    <subcellularLocation>
        <location evidence="16 17">Host cytoplasm</location>
    </subcellularLocation>
    <subcellularLocation>
        <location evidence="16 17">Host nucleus</location>
    </subcellularLocation>
</comment>
<dbReference type="GO" id="GO:0052150">
    <property type="term" value="P:symbiont-mediated perturbation of host apoptosis"/>
    <property type="evidence" value="ECO:0007669"/>
    <property type="project" value="UniProtKB-KW"/>
</dbReference>
<gene>
    <name evidence="16 18" type="primary">E6</name>
</gene>